<dbReference type="AlphaFoldDB" id="A0A843X377"/>
<feature type="non-terminal residue" evidence="1">
    <location>
        <position position="1"/>
    </location>
</feature>
<gene>
    <name evidence="1" type="ORF">Taro_044380</name>
</gene>
<name>A0A843X377_COLES</name>
<comment type="caution">
    <text evidence="1">The sequence shown here is derived from an EMBL/GenBank/DDBJ whole genome shotgun (WGS) entry which is preliminary data.</text>
</comment>
<reference evidence="1" key="1">
    <citation type="submission" date="2017-07" db="EMBL/GenBank/DDBJ databases">
        <title>Taro Niue Genome Assembly and Annotation.</title>
        <authorList>
            <person name="Atibalentja N."/>
            <person name="Keating K."/>
            <person name="Fields C.J."/>
        </authorList>
    </citation>
    <scope>NUCLEOTIDE SEQUENCE</scope>
    <source>
        <strain evidence="1">Niue_2</strain>
        <tissue evidence="1">Leaf</tissue>
    </source>
</reference>
<organism evidence="1 2">
    <name type="scientific">Colocasia esculenta</name>
    <name type="common">Wild taro</name>
    <name type="synonym">Arum esculentum</name>
    <dbReference type="NCBI Taxonomy" id="4460"/>
    <lineage>
        <taxon>Eukaryota</taxon>
        <taxon>Viridiplantae</taxon>
        <taxon>Streptophyta</taxon>
        <taxon>Embryophyta</taxon>
        <taxon>Tracheophyta</taxon>
        <taxon>Spermatophyta</taxon>
        <taxon>Magnoliopsida</taxon>
        <taxon>Liliopsida</taxon>
        <taxon>Araceae</taxon>
        <taxon>Aroideae</taxon>
        <taxon>Colocasieae</taxon>
        <taxon>Colocasia</taxon>
    </lineage>
</organism>
<dbReference type="Proteomes" id="UP000652761">
    <property type="component" value="Unassembled WGS sequence"/>
</dbReference>
<evidence type="ECO:0000313" key="2">
    <source>
        <dbReference type="Proteomes" id="UP000652761"/>
    </source>
</evidence>
<sequence length="47" mass="5675">KKLNKQHSIYIGYSESFNCSRSTEIVLGIFSCLLCWYKFWMDRLEHV</sequence>
<evidence type="ECO:0000313" key="1">
    <source>
        <dbReference type="EMBL" id="MQM11474.1"/>
    </source>
</evidence>
<proteinExistence type="predicted"/>
<dbReference type="EMBL" id="NMUH01004990">
    <property type="protein sequence ID" value="MQM11474.1"/>
    <property type="molecule type" value="Genomic_DNA"/>
</dbReference>
<protein>
    <submittedName>
        <fullName evidence="1">Uncharacterized protein</fullName>
    </submittedName>
</protein>
<accession>A0A843X377</accession>
<keyword evidence="2" id="KW-1185">Reference proteome</keyword>